<dbReference type="eggNOG" id="KOG3164">
    <property type="taxonomic scope" value="Eukaryota"/>
</dbReference>
<evidence type="ECO:0000256" key="2">
    <source>
        <dbReference type="ARBA" id="ARBA00022517"/>
    </source>
</evidence>
<dbReference type="PhylomeDB" id="A7TI80"/>
<dbReference type="OrthoDB" id="25675at2759"/>
<feature type="domain" description="UTP23 sensor motif region" evidence="9">
    <location>
        <begin position="195"/>
        <end position="213"/>
    </location>
</feature>
<keyword evidence="11" id="KW-1185">Reference proteome</keyword>
<evidence type="ECO:0000256" key="6">
    <source>
        <dbReference type="ARBA" id="ARBA00038503"/>
    </source>
</evidence>
<comment type="function">
    <text evidence="5">Involved in rRNA-processing and ribosome biogenesis.</text>
</comment>
<dbReference type="STRING" id="436907.A7TI80"/>
<dbReference type="RefSeq" id="XP_001645945.1">
    <property type="nucleotide sequence ID" value="XM_001645895.1"/>
</dbReference>
<dbReference type="SUPFAM" id="SSF88723">
    <property type="entry name" value="PIN domain-like"/>
    <property type="match status" value="1"/>
</dbReference>
<dbReference type="Proteomes" id="UP000000267">
    <property type="component" value="Unassembled WGS sequence"/>
</dbReference>
<feature type="compositionally biased region" description="Basic residues" evidence="8">
    <location>
        <begin position="227"/>
        <end position="236"/>
    </location>
</feature>
<dbReference type="GO" id="GO:0032040">
    <property type="term" value="C:small-subunit processome"/>
    <property type="evidence" value="ECO:0007669"/>
    <property type="project" value="EnsemblFungi"/>
</dbReference>
<keyword evidence="3" id="KW-0698">rRNA processing</keyword>
<name>A7TI80_VANPO</name>
<comment type="subcellular location">
    <subcellularLocation>
        <location evidence="1">Nucleus</location>
        <location evidence="1">Nucleolus</location>
    </subcellularLocation>
</comment>
<dbReference type="OMA" id="CCMQALY"/>
<evidence type="ECO:0000313" key="10">
    <source>
        <dbReference type="EMBL" id="EDO18087.1"/>
    </source>
</evidence>
<proteinExistence type="inferred from homology"/>
<evidence type="ECO:0000259" key="9">
    <source>
        <dbReference type="Pfam" id="PF24779"/>
    </source>
</evidence>
<dbReference type="GO" id="GO:0000480">
    <property type="term" value="P:endonucleolytic cleavage in 5'-ETS of tricistronic rRNA transcript (SSU-rRNA, 5.8S rRNA, LSU-rRNA)"/>
    <property type="evidence" value="ECO:0007669"/>
    <property type="project" value="EnsemblFungi"/>
</dbReference>
<organism evidence="11">
    <name type="scientific">Vanderwaltozyma polyspora (strain ATCC 22028 / DSM 70294 / BCRC 21397 / CBS 2163 / NBRC 10782 / NRRL Y-8283 / UCD 57-17)</name>
    <name type="common">Kluyveromyces polysporus</name>
    <dbReference type="NCBI Taxonomy" id="436907"/>
    <lineage>
        <taxon>Eukaryota</taxon>
        <taxon>Fungi</taxon>
        <taxon>Dikarya</taxon>
        <taxon>Ascomycota</taxon>
        <taxon>Saccharomycotina</taxon>
        <taxon>Saccharomycetes</taxon>
        <taxon>Saccharomycetales</taxon>
        <taxon>Saccharomycetaceae</taxon>
        <taxon>Vanderwaltozyma</taxon>
    </lineage>
</organism>
<dbReference type="GO" id="GO:0070181">
    <property type="term" value="F:small ribosomal subunit rRNA binding"/>
    <property type="evidence" value="ECO:0007669"/>
    <property type="project" value="EnsemblFungi"/>
</dbReference>
<keyword evidence="2" id="KW-0690">Ribosome biogenesis</keyword>
<dbReference type="InterPro" id="IPR006984">
    <property type="entry name" value="Fcf1/UTP23"/>
</dbReference>
<dbReference type="KEGG" id="vpo:Kpol_1045p74"/>
<evidence type="ECO:0000256" key="5">
    <source>
        <dbReference type="ARBA" id="ARBA00037300"/>
    </source>
</evidence>
<dbReference type="FunFam" id="3.40.50.1010:FF:000006">
    <property type="entry name" value="rRNA-processing protein UTP23 homolog"/>
    <property type="match status" value="1"/>
</dbReference>
<comment type="similarity">
    <text evidence="6">Belongs to the UTP23/FCF1 family. UTP23 subfamily.</text>
</comment>
<accession>A7TI80</accession>
<dbReference type="InterPro" id="IPR029060">
    <property type="entry name" value="PIN-like_dom_sf"/>
</dbReference>
<evidence type="ECO:0000313" key="11">
    <source>
        <dbReference type="Proteomes" id="UP000000267"/>
    </source>
</evidence>
<dbReference type="GO" id="GO:0000447">
    <property type="term" value="P:endonucleolytic cleavage in ITS1 to separate SSU-rRNA from 5.8S rRNA and LSU-rRNA from tricistronic rRNA transcript (SSU-rRNA, 5.8S rRNA, LSU-rRNA)"/>
    <property type="evidence" value="ECO:0007669"/>
    <property type="project" value="EnsemblFungi"/>
</dbReference>
<dbReference type="Pfam" id="PF24779">
    <property type="entry name" value="UTP23_sensor"/>
    <property type="match status" value="1"/>
</dbReference>
<evidence type="ECO:0000256" key="8">
    <source>
        <dbReference type="SAM" id="MobiDB-lite"/>
    </source>
</evidence>
<dbReference type="GO" id="GO:0000472">
    <property type="term" value="P:endonucleolytic cleavage to generate mature 5'-end of SSU-rRNA from (SSU-rRNA, 5.8S rRNA, LSU-rRNA)"/>
    <property type="evidence" value="ECO:0007669"/>
    <property type="project" value="EnsemblFungi"/>
</dbReference>
<evidence type="ECO:0000256" key="4">
    <source>
        <dbReference type="ARBA" id="ARBA00023242"/>
    </source>
</evidence>
<evidence type="ECO:0000256" key="1">
    <source>
        <dbReference type="ARBA" id="ARBA00004604"/>
    </source>
</evidence>
<feature type="region of interest" description="Disordered" evidence="8">
    <location>
        <begin position="172"/>
        <end position="257"/>
    </location>
</feature>
<keyword evidence="4" id="KW-0539">Nucleus</keyword>
<sequence length="257" mass="29619">MRQRRAKSYRKQMLVYNHTFKFREPYQAIVDDQLVLDCCQSKFDILKGLKRTLQAEVKVMITQCCMQALYKTDNQEAISIAKEFERRRCNHPPKDPKSPLECIESIVDIKGSNKHRYVVASQDMDIRRKLRKIPGVPIVHVSRAVMILEPLSDASLKISERLEKDKLYKGLNDSKHTAGLDEPKSEKSEKTSESKKNKGPKQPNPLSMKKRKSKPASNEVEAETESKKKRRRKHRSNANSNESEIKHSDNENASDGE</sequence>
<dbReference type="FunCoup" id="A7TI80">
    <property type="interactions" value="1105"/>
</dbReference>
<dbReference type="AlphaFoldDB" id="A7TI80"/>
<evidence type="ECO:0000256" key="3">
    <source>
        <dbReference type="ARBA" id="ARBA00022552"/>
    </source>
</evidence>
<dbReference type="PANTHER" id="PTHR12416">
    <property type="entry name" value="RRNA-PROCESSING PROTEIN UTP23 HOMOLOG"/>
    <property type="match status" value="1"/>
</dbReference>
<dbReference type="Gene3D" id="3.40.50.1010">
    <property type="entry name" value="5'-nuclease"/>
    <property type="match status" value="1"/>
</dbReference>
<dbReference type="Pfam" id="PF04900">
    <property type="entry name" value="Fcf1"/>
    <property type="match status" value="1"/>
</dbReference>
<dbReference type="GeneID" id="5546356"/>
<dbReference type="HOGENOM" id="CLU_053567_1_1_1"/>
<dbReference type="EMBL" id="DS480394">
    <property type="protein sequence ID" value="EDO18087.1"/>
    <property type="molecule type" value="Genomic_DNA"/>
</dbReference>
<dbReference type="CDD" id="cd09865">
    <property type="entry name" value="PIN_ScUtp23p-like"/>
    <property type="match status" value="1"/>
</dbReference>
<evidence type="ECO:0000256" key="7">
    <source>
        <dbReference type="ARBA" id="ARBA00076388"/>
    </source>
</evidence>
<protein>
    <recommendedName>
        <fullName evidence="7">U three protein 23</fullName>
    </recommendedName>
</protein>
<dbReference type="InterPro" id="IPR057776">
    <property type="entry name" value="UTP23_sensor"/>
</dbReference>
<reference evidence="10 11" key="1">
    <citation type="journal article" date="2007" name="Proc. Natl. Acad. Sci. U.S.A.">
        <title>Independent sorting-out of thousands of duplicated gene pairs in two yeast species descended from a whole-genome duplication.</title>
        <authorList>
            <person name="Scannell D.R."/>
            <person name="Frank A.C."/>
            <person name="Conant G.C."/>
            <person name="Byrne K.P."/>
            <person name="Woolfit M."/>
            <person name="Wolfe K.H."/>
        </authorList>
    </citation>
    <scope>NUCLEOTIDE SEQUENCE [LARGE SCALE GENOMIC DNA]</scope>
    <source>
        <strain evidence="11">ATCC 22028 / DSM 70294 / BCRC 21397 / CBS 2163 / NBRC 10782 / NRRL Y-8283 / UCD 57-17</strain>
    </source>
</reference>
<gene>
    <name evidence="10" type="ORF">Kpol_1045p74</name>
</gene>
<feature type="compositionally biased region" description="Basic and acidic residues" evidence="8">
    <location>
        <begin position="172"/>
        <end position="196"/>
    </location>
</feature>
<dbReference type="InParanoid" id="A7TI80"/>